<dbReference type="EMBL" id="CP036273">
    <property type="protein sequence ID" value="QDU22209.1"/>
    <property type="molecule type" value="Genomic_DNA"/>
</dbReference>
<reference evidence="1 2" key="1">
    <citation type="submission" date="2019-02" db="EMBL/GenBank/DDBJ databases">
        <title>Deep-cultivation of Planctomycetes and their phenomic and genomic characterization uncovers novel biology.</title>
        <authorList>
            <person name="Wiegand S."/>
            <person name="Jogler M."/>
            <person name="Boedeker C."/>
            <person name="Pinto D."/>
            <person name="Vollmers J."/>
            <person name="Rivas-Marin E."/>
            <person name="Kohn T."/>
            <person name="Peeters S.H."/>
            <person name="Heuer A."/>
            <person name="Rast P."/>
            <person name="Oberbeckmann S."/>
            <person name="Bunk B."/>
            <person name="Jeske O."/>
            <person name="Meyerdierks A."/>
            <person name="Storesund J.E."/>
            <person name="Kallscheuer N."/>
            <person name="Luecker S."/>
            <person name="Lage O.M."/>
            <person name="Pohl T."/>
            <person name="Merkel B.J."/>
            <person name="Hornburger P."/>
            <person name="Mueller R.-W."/>
            <person name="Bruemmer F."/>
            <person name="Labrenz M."/>
            <person name="Spormann A.M."/>
            <person name="Op den Camp H."/>
            <person name="Overmann J."/>
            <person name="Amann R."/>
            <person name="Jetten M.S.M."/>
            <person name="Mascher T."/>
            <person name="Medema M.H."/>
            <person name="Devos D.P."/>
            <person name="Kaster A.-K."/>
            <person name="Ovreas L."/>
            <person name="Rohde M."/>
            <person name="Galperin M.Y."/>
            <person name="Jogler C."/>
        </authorList>
    </citation>
    <scope>NUCLEOTIDE SEQUENCE [LARGE SCALE GENOMIC DNA]</scope>
    <source>
        <strain evidence="1 2">ETA_A1</strain>
    </source>
</reference>
<evidence type="ECO:0000313" key="2">
    <source>
        <dbReference type="Proteomes" id="UP000319576"/>
    </source>
</evidence>
<dbReference type="AlphaFoldDB" id="A0A517XXF4"/>
<organism evidence="1 2">
    <name type="scientific">Urbifossiella limnaea</name>
    <dbReference type="NCBI Taxonomy" id="2528023"/>
    <lineage>
        <taxon>Bacteria</taxon>
        <taxon>Pseudomonadati</taxon>
        <taxon>Planctomycetota</taxon>
        <taxon>Planctomycetia</taxon>
        <taxon>Gemmatales</taxon>
        <taxon>Gemmataceae</taxon>
        <taxon>Urbifossiella</taxon>
    </lineage>
</organism>
<keyword evidence="2" id="KW-1185">Reference proteome</keyword>
<sequence>MTPIRPQDLTTFLRRYRLPGGRVRAVRVRYPSAQNATVEFRLVVREAITELGKEPRTVQLRLRLTGVDEFRVQMRPGQARVKINDARISHINGLFWLNLDAFGLDPGEQPKPHDFRASETYAAGRELEWEEIAPGERPA</sequence>
<accession>A0A517XXF4</accession>
<name>A0A517XXF4_9BACT</name>
<dbReference type="KEGG" id="uli:ETAA1_41860"/>
<dbReference type="RefSeq" id="WP_145241751.1">
    <property type="nucleotide sequence ID" value="NZ_CP036273.1"/>
</dbReference>
<gene>
    <name evidence="1" type="ORF">ETAA1_41860</name>
</gene>
<proteinExistence type="predicted"/>
<evidence type="ECO:0000313" key="1">
    <source>
        <dbReference type="EMBL" id="QDU22209.1"/>
    </source>
</evidence>
<protein>
    <submittedName>
        <fullName evidence="1">Uncharacterized protein</fullName>
    </submittedName>
</protein>
<dbReference type="Proteomes" id="UP000319576">
    <property type="component" value="Chromosome"/>
</dbReference>
<dbReference type="OrthoDB" id="281839at2"/>